<evidence type="ECO:0000313" key="1">
    <source>
        <dbReference type="EMBL" id="GER38509.1"/>
    </source>
</evidence>
<accession>A0A5A7Q040</accession>
<reference evidence="2" key="1">
    <citation type="journal article" date="2019" name="Curr. Biol.">
        <title>Genome Sequence of Striga asiatica Provides Insight into the Evolution of Plant Parasitism.</title>
        <authorList>
            <person name="Yoshida S."/>
            <person name="Kim S."/>
            <person name="Wafula E.K."/>
            <person name="Tanskanen J."/>
            <person name="Kim Y.M."/>
            <person name="Honaas L."/>
            <person name="Yang Z."/>
            <person name="Spallek T."/>
            <person name="Conn C.E."/>
            <person name="Ichihashi Y."/>
            <person name="Cheong K."/>
            <person name="Cui S."/>
            <person name="Der J.P."/>
            <person name="Gundlach H."/>
            <person name="Jiao Y."/>
            <person name="Hori C."/>
            <person name="Ishida J.K."/>
            <person name="Kasahara H."/>
            <person name="Kiba T."/>
            <person name="Kim M.S."/>
            <person name="Koo N."/>
            <person name="Laohavisit A."/>
            <person name="Lee Y.H."/>
            <person name="Lumba S."/>
            <person name="McCourt P."/>
            <person name="Mortimer J.C."/>
            <person name="Mutuku J.M."/>
            <person name="Nomura T."/>
            <person name="Sasaki-Sekimoto Y."/>
            <person name="Seto Y."/>
            <person name="Wang Y."/>
            <person name="Wakatake T."/>
            <person name="Sakakibara H."/>
            <person name="Demura T."/>
            <person name="Yamaguchi S."/>
            <person name="Yoneyama K."/>
            <person name="Manabe R.I."/>
            <person name="Nelson D.C."/>
            <person name="Schulman A.H."/>
            <person name="Timko M.P."/>
            <person name="dePamphilis C.W."/>
            <person name="Choi D."/>
            <person name="Shirasu K."/>
        </authorList>
    </citation>
    <scope>NUCLEOTIDE SEQUENCE [LARGE SCALE GENOMIC DNA]</scope>
    <source>
        <strain evidence="2">cv. UVA1</strain>
    </source>
</reference>
<protein>
    <submittedName>
        <fullName evidence="1">SacI homology domain-containing protein / WW domain-containing protein</fullName>
    </submittedName>
</protein>
<dbReference type="EMBL" id="BKCP01005516">
    <property type="protein sequence ID" value="GER38509.1"/>
    <property type="molecule type" value="Genomic_DNA"/>
</dbReference>
<proteinExistence type="predicted"/>
<keyword evidence="2" id="KW-1185">Reference proteome</keyword>
<gene>
    <name evidence="1" type="ORF">STAS_15031</name>
</gene>
<evidence type="ECO:0000313" key="2">
    <source>
        <dbReference type="Proteomes" id="UP000325081"/>
    </source>
</evidence>
<dbReference type="AlphaFoldDB" id="A0A5A7Q040"/>
<name>A0A5A7Q040_STRAF</name>
<sequence length="220" mass="24585">MGIILFWHAPKLKSHLEANISSNSLYSVPFGFALKSVDVDADELPLLLFFHKPLHLDLLVEGSLMLVVLFRSLLKLDLASSRICLSHGLSPETLLFMLLLVSLLIGNRLVNLLVNPCGPTNKKNPTKAIFNPCKKEFVEGSKRLICIYNATHSFAISAKKDNKKTSSIEIPSLLSPSGEKSRSKNTAKNAKIETWLETEIISINWTFFLMNGFLRTMKKS</sequence>
<comment type="caution">
    <text evidence="1">The sequence shown here is derived from an EMBL/GenBank/DDBJ whole genome shotgun (WGS) entry which is preliminary data.</text>
</comment>
<dbReference type="Proteomes" id="UP000325081">
    <property type="component" value="Unassembled WGS sequence"/>
</dbReference>
<organism evidence="1 2">
    <name type="scientific">Striga asiatica</name>
    <name type="common">Asiatic witchweed</name>
    <name type="synonym">Buchnera asiatica</name>
    <dbReference type="NCBI Taxonomy" id="4170"/>
    <lineage>
        <taxon>Eukaryota</taxon>
        <taxon>Viridiplantae</taxon>
        <taxon>Streptophyta</taxon>
        <taxon>Embryophyta</taxon>
        <taxon>Tracheophyta</taxon>
        <taxon>Spermatophyta</taxon>
        <taxon>Magnoliopsida</taxon>
        <taxon>eudicotyledons</taxon>
        <taxon>Gunneridae</taxon>
        <taxon>Pentapetalae</taxon>
        <taxon>asterids</taxon>
        <taxon>lamiids</taxon>
        <taxon>Lamiales</taxon>
        <taxon>Orobanchaceae</taxon>
        <taxon>Buchnereae</taxon>
        <taxon>Striga</taxon>
    </lineage>
</organism>